<evidence type="ECO:0000313" key="13">
    <source>
        <dbReference type="Proteomes" id="UP000580797"/>
    </source>
</evidence>
<evidence type="ECO:0000313" key="12">
    <source>
        <dbReference type="EMBL" id="MBB5513449.1"/>
    </source>
</evidence>
<dbReference type="InterPro" id="IPR007694">
    <property type="entry name" value="DNA_helicase_DnaB-like_C"/>
</dbReference>
<organism evidence="12 13">
    <name type="scientific">Neomicrococcus aestuarii</name>
    <dbReference type="NCBI Taxonomy" id="556325"/>
    <lineage>
        <taxon>Bacteria</taxon>
        <taxon>Bacillati</taxon>
        <taxon>Actinomycetota</taxon>
        <taxon>Actinomycetes</taxon>
        <taxon>Micrococcales</taxon>
        <taxon>Micrococcaceae</taxon>
        <taxon>Neomicrococcus</taxon>
    </lineage>
</organism>
<dbReference type="GO" id="GO:0005524">
    <property type="term" value="F:ATP binding"/>
    <property type="evidence" value="ECO:0007669"/>
    <property type="project" value="UniProtKB-KW"/>
</dbReference>
<dbReference type="GO" id="GO:0006260">
    <property type="term" value="P:DNA replication"/>
    <property type="evidence" value="ECO:0007669"/>
    <property type="project" value="UniProtKB-KW"/>
</dbReference>
<dbReference type="InterPro" id="IPR036185">
    <property type="entry name" value="DNA_heli_DnaB-like_N_sf"/>
</dbReference>
<dbReference type="Pfam" id="PF00772">
    <property type="entry name" value="DnaB"/>
    <property type="match status" value="1"/>
</dbReference>
<dbReference type="InterPro" id="IPR027417">
    <property type="entry name" value="P-loop_NTPase"/>
</dbReference>
<dbReference type="SUPFAM" id="SSF52540">
    <property type="entry name" value="P-loop containing nucleoside triphosphate hydrolases"/>
    <property type="match status" value="1"/>
</dbReference>
<evidence type="ECO:0000256" key="8">
    <source>
        <dbReference type="ARBA" id="ARBA00023235"/>
    </source>
</evidence>
<keyword evidence="7" id="KW-0238">DNA-binding</keyword>
<dbReference type="EMBL" id="JACHDR010000001">
    <property type="protein sequence ID" value="MBB5513449.1"/>
    <property type="molecule type" value="Genomic_DNA"/>
</dbReference>
<dbReference type="Gene3D" id="3.40.50.300">
    <property type="entry name" value="P-loop containing nucleotide triphosphate hydrolases"/>
    <property type="match status" value="1"/>
</dbReference>
<keyword evidence="4 12" id="KW-0378">Hydrolase</keyword>
<evidence type="ECO:0000256" key="10">
    <source>
        <dbReference type="ARBA" id="ARBA00048954"/>
    </source>
</evidence>
<dbReference type="AlphaFoldDB" id="A0A7W8TV89"/>
<dbReference type="RefSeq" id="WP_183665756.1">
    <property type="nucleotide sequence ID" value="NZ_BAAARH010000002.1"/>
</dbReference>
<dbReference type="PROSITE" id="PS51199">
    <property type="entry name" value="SF4_HELICASE"/>
    <property type="match status" value="1"/>
</dbReference>
<dbReference type="GO" id="GO:0003677">
    <property type="term" value="F:DNA binding"/>
    <property type="evidence" value="ECO:0007669"/>
    <property type="project" value="UniProtKB-KW"/>
</dbReference>
<evidence type="ECO:0000256" key="2">
    <source>
        <dbReference type="ARBA" id="ARBA00022705"/>
    </source>
</evidence>
<name>A0A7W8TV89_9MICC</name>
<keyword evidence="8" id="KW-0413">Isomerase</keyword>
<keyword evidence="3" id="KW-0547">Nucleotide-binding</keyword>
<evidence type="ECO:0000256" key="7">
    <source>
        <dbReference type="ARBA" id="ARBA00023125"/>
    </source>
</evidence>
<dbReference type="GO" id="GO:0016787">
    <property type="term" value="F:hydrolase activity"/>
    <property type="evidence" value="ECO:0007669"/>
    <property type="project" value="UniProtKB-KW"/>
</dbReference>
<evidence type="ECO:0000256" key="1">
    <source>
        <dbReference type="ARBA" id="ARBA00008428"/>
    </source>
</evidence>
<dbReference type="InterPro" id="IPR007693">
    <property type="entry name" value="DNA_helicase_DnaB-like_N"/>
</dbReference>
<proteinExistence type="inferred from homology"/>
<dbReference type="Pfam" id="PF03796">
    <property type="entry name" value="DnaB_C"/>
    <property type="match status" value="1"/>
</dbReference>
<keyword evidence="6" id="KW-0067">ATP-binding</keyword>
<reference evidence="12 13" key="1">
    <citation type="submission" date="2020-08" db="EMBL/GenBank/DDBJ databases">
        <title>Sequencing the genomes of 1000 actinobacteria strains.</title>
        <authorList>
            <person name="Klenk H.-P."/>
        </authorList>
    </citation>
    <scope>NUCLEOTIDE SEQUENCE [LARGE SCALE GENOMIC DNA]</scope>
    <source>
        <strain evidence="12 13">DSM 105783</strain>
    </source>
</reference>
<dbReference type="InterPro" id="IPR016136">
    <property type="entry name" value="DNA_helicase_N/primase_C"/>
</dbReference>
<dbReference type="SUPFAM" id="SSF48024">
    <property type="entry name" value="N-terminal domain of DnaB helicase"/>
    <property type="match status" value="1"/>
</dbReference>
<comment type="similarity">
    <text evidence="1">Belongs to the helicase family. DnaB subfamily.</text>
</comment>
<evidence type="ECO:0000256" key="4">
    <source>
        <dbReference type="ARBA" id="ARBA00022801"/>
    </source>
</evidence>
<dbReference type="GO" id="GO:0005829">
    <property type="term" value="C:cytosol"/>
    <property type="evidence" value="ECO:0007669"/>
    <property type="project" value="TreeGrafter"/>
</dbReference>
<accession>A0A7W8TV89</accession>
<dbReference type="Proteomes" id="UP000580797">
    <property type="component" value="Unassembled WGS sequence"/>
</dbReference>
<protein>
    <recommendedName>
        <fullName evidence="9">DNA 5'-3' helicase</fullName>
        <ecNumber evidence="9">5.6.2.3</ecNumber>
    </recommendedName>
</protein>
<evidence type="ECO:0000256" key="6">
    <source>
        <dbReference type="ARBA" id="ARBA00022840"/>
    </source>
</evidence>
<comment type="catalytic activity">
    <reaction evidence="10">
        <text>ATP + H2O = ADP + phosphate + H(+)</text>
        <dbReference type="Rhea" id="RHEA:13065"/>
        <dbReference type="ChEBI" id="CHEBI:15377"/>
        <dbReference type="ChEBI" id="CHEBI:15378"/>
        <dbReference type="ChEBI" id="CHEBI:30616"/>
        <dbReference type="ChEBI" id="CHEBI:43474"/>
        <dbReference type="ChEBI" id="CHEBI:456216"/>
        <dbReference type="EC" id="5.6.2.3"/>
    </reaction>
</comment>
<evidence type="ECO:0000256" key="5">
    <source>
        <dbReference type="ARBA" id="ARBA00022806"/>
    </source>
</evidence>
<dbReference type="EC" id="5.6.2.3" evidence="9"/>
<comment type="caution">
    <text evidence="12">The sequence shown here is derived from an EMBL/GenBank/DDBJ whole genome shotgun (WGS) entry which is preliminary data.</text>
</comment>
<keyword evidence="2" id="KW-0235">DNA replication</keyword>
<evidence type="ECO:0000256" key="3">
    <source>
        <dbReference type="ARBA" id="ARBA00022741"/>
    </source>
</evidence>
<dbReference type="GO" id="GO:0043139">
    <property type="term" value="F:5'-3' DNA helicase activity"/>
    <property type="evidence" value="ECO:0007669"/>
    <property type="project" value="UniProtKB-EC"/>
</dbReference>
<sequence length="416" mass="45583">MSDIEQAELSVIGSLILSGGRVLDELDFSPSDYRQPVYEQIHRVVADMKNLGKPIDVLTVGNELTLAGVKVKPGLLHEAAQSTPTVASAEYYAGIVSDAATLRRVSTAAGQIRQMVEDGGDADAIVEAARSIIDGTQSTVRTSRVEFIGETIGDTIAYLESETHDIPTPWGSLNRIMNGLKPGALYVVGARPSVGKSVVGLQLARELSKHGSVAFVSLEMSKNDVNIRLMSAELSLSMEVLMRKTLAPQHWALVSEWRHARQSLPIGVLDNAGASITDIKRFVRNVHRRKPLAGVVIDYLQLMNQAPGDRRPRHEYVAEMSRALKVMAMELNVPVIALSQLNRGSESREDRRPRISDLRESGAVEQDADVVILLHREIDGDKKYEIQMLVAKNRHGPTGGASMDFVGHYARIEDKI</sequence>
<dbReference type="PANTHER" id="PTHR30153">
    <property type="entry name" value="REPLICATIVE DNA HELICASE DNAB"/>
    <property type="match status" value="1"/>
</dbReference>
<evidence type="ECO:0000259" key="11">
    <source>
        <dbReference type="PROSITE" id="PS51199"/>
    </source>
</evidence>
<dbReference type="Gene3D" id="1.10.860.10">
    <property type="entry name" value="DNAb Helicase, Chain A"/>
    <property type="match status" value="1"/>
</dbReference>
<keyword evidence="5 12" id="KW-0347">Helicase</keyword>
<dbReference type="PANTHER" id="PTHR30153:SF2">
    <property type="entry name" value="REPLICATIVE DNA HELICASE"/>
    <property type="match status" value="1"/>
</dbReference>
<evidence type="ECO:0000256" key="9">
    <source>
        <dbReference type="ARBA" id="ARBA00044969"/>
    </source>
</evidence>
<gene>
    <name evidence="12" type="ORF">HD598_002136</name>
</gene>
<feature type="domain" description="SF4 helicase" evidence="11">
    <location>
        <begin position="159"/>
        <end position="416"/>
    </location>
</feature>